<dbReference type="RefSeq" id="WP_161723651.1">
    <property type="nucleotide sequence ID" value="NZ_JAAAXI010000010.1"/>
</dbReference>
<dbReference type="EMBL" id="JAAAXJ010000009">
    <property type="protein sequence ID" value="NBJ26026.1"/>
    <property type="molecule type" value="Genomic_DNA"/>
</dbReference>
<sequence length="140" mass="14389">MVRSAAALLVGLATMGSAAAAQLAVHVEGADPAGGIVLVGICSGSLDFGSCGYSQRIQPPSGEFRVLFQNLPEGTYAIAAFQDTNGNNALDRAPNGLPLEPYAFSNGTGRTAPPSFEAARIAVTGDTLARIRLMRSPLAR</sequence>
<feature type="chain" id="PRO_5047504356" evidence="1">
    <location>
        <begin position="21"/>
        <end position="140"/>
    </location>
</feature>
<dbReference type="InterPro" id="IPR018673">
    <property type="entry name" value="DUF2141"/>
</dbReference>
<protein>
    <submittedName>
        <fullName evidence="2">DUF2141 domain-containing protein</fullName>
    </submittedName>
</protein>
<organism evidence="2 3">
    <name type="scientific">Microvirga arsenatis</name>
    <dbReference type="NCBI Taxonomy" id="2692265"/>
    <lineage>
        <taxon>Bacteria</taxon>
        <taxon>Pseudomonadati</taxon>
        <taxon>Pseudomonadota</taxon>
        <taxon>Alphaproteobacteria</taxon>
        <taxon>Hyphomicrobiales</taxon>
        <taxon>Methylobacteriaceae</taxon>
        <taxon>Microvirga</taxon>
    </lineage>
</organism>
<feature type="signal peptide" evidence="1">
    <location>
        <begin position="1"/>
        <end position="20"/>
    </location>
</feature>
<accession>A0ABW9Z058</accession>
<dbReference type="Proteomes" id="UP000818323">
    <property type="component" value="Unassembled WGS sequence"/>
</dbReference>
<gene>
    <name evidence="2" type="ORF">GR303_16855</name>
</gene>
<name>A0ABW9Z058_9HYPH</name>
<evidence type="ECO:0000313" key="2">
    <source>
        <dbReference type="EMBL" id="NBJ26026.1"/>
    </source>
</evidence>
<reference evidence="2 3" key="1">
    <citation type="submission" date="2020-01" db="EMBL/GenBank/DDBJ databases">
        <title>Microvirga sp. nov., an arsenate reduction bacterium isolated from Tibet hotspring sediments.</title>
        <authorList>
            <person name="Yuan C.-G."/>
        </authorList>
    </citation>
    <scope>NUCLEOTIDE SEQUENCE [LARGE SCALE GENOMIC DNA]</scope>
    <source>
        <strain evidence="2 3">SYSU G3D203</strain>
    </source>
</reference>
<evidence type="ECO:0000256" key="1">
    <source>
        <dbReference type="SAM" id="SignalP"/>
    </source>
</evidence>
<evidence type="ECO:0000313" key="3">
    <source>
        <dbReference type="Proteomes" id="UP000818323"/>
    </source>
</evidence>
<proteinExistence type="predicted"/>
<keyword evidence="3" id="KW-1185">Reference proteome</keyword>
<comment type="caution">
    <text evidence="2">The sequence shown here is derived from an EMBL/GenBank/DDBJ whole genome shotgun (WGS) entry which is preliminary data.</text>
</comment>
<dbReference type="Pfam" id="PF09912">
    <property type="entry name" value="DUF2141"/>
    <property type="match status" value="1"/>
</dbReference>
<keyword evidence="1" id="KW-0732">Signal</keyword>